<name>A0A9W8JMY6_9AGAR</name>
<dbReference type="Gene3D" id="3.40.50.300">
    <property type="entry name" value="P-loop containing nucleotide triphosphate hydrolases"/>
    <property type="match status" value="1"/>
</dbReference>
<evidence type="ECO:0000313" key="1">
    <source>
        <dbReference type="EMBL" id="KAJ3494091.1"/>
    </source>
</evidence>
<keyword evidence="2" id="KW-1185">Reference proteome</keyword>
<accession>A0A9W8JMY6</accession>
<dbReference type="AlphaFoldDB" id="A0A9W8JMY6"/>
<dbReference type="InterPro" id="IPR027417">
    <property type="entry name" value="P-loop_NTPase"/>
</dbReference>
<reference evidence="1" key="1">
    <citation type="submission" date="2022-07" db="EMBL/GenBank/DDBJ databases">
        <title>Genome Sequence of Agrocybe chaxingu.</title>
        <authorList>
            <person name="Buettner E."/>
        </authorList>
    </citation>
    <scope>NUCLEOTIDE SEQUENCE</scope>
    <source>
        <strain evidence="1">MP-N11</strain>
    </source>
</reference>
<comment type="caution">
    <text evidence="1">The sequence shown here is derived from an EMBL/GenBank/DDBJ whole genome shotgun (WGS) entry which is preliminary data.</text>
</comment>
<dbReference type="EMBL" id="JANKHO010002177">
    <property type="protein sequence ID" value="KAJ3494091.1"/>
    <property type="molecule type" value="Genomic_DNA"/>
</dbReference>
<evidence type="ECO:0000313" key="2">
    <source>
        <dbReference type="Proteomes" id="UP001148786"/>
    </source>
</evidence>
<protein>
    <submittedName>
        <fullName evidence="1">Uncharacterized protein</fullName>
    </submittedName>
</protein>
<dbReference type="SUPFAM" id="SSF52540">
    <property type="entry name" value="P-loop containing nucleoside triphosphate hydrolases"/>
    <property type="match status" value="1"/>
</dbReference>
<organism evidence="1 2">
    <name type="scientific">Agrocybe chaxingu</name>
    <dbReference type="NCBI Taxonomy" id="84603"/>
    <lineage>
        <taxon>Eukaryota</taxon>
        <taxon>Fungi</taxon>
        <taxon>Dikarya</taxon>
        <taxon>Basidiomycota</taxon>
        <taxon>Agaricomycotina</taxon>
        <taxon>Agaricomycetes</taxon>
        <taxon>Agaricomycetidae</taxon>
        <taxon>Agaricales</taxon>
        <taxon>Agaricineae</taxon>
        <taxon>Strophariaceae</taxon>
        <taxon>Agrocybe</taxon>
    </lineage>
</organism>
<proteinExistence type="predicted"/>
<gene>
    <name evidence="1" type="ORF">NLJ89_g10883</name>
</gene>
<sequence length="157" mass="18196">MDRPVQHPFAQEHFLGTLRRYLDREILSWPTRPLRVVLYGPRQVGKKTMATTVQKEFEKRHLQSQLLLTSASAITAWNRGQRPLDAFGAKLEYAVDDPDKTAKLKSIWEPYTFVYITEAEQLTSQALQLLSQSIRRAKETDEVFGNVSLDFYIKHCL</sequence>
<dbReference type="Proteomes" id="UP001148786">
    <property type="component" value="Unassembled WGS sequence"/>
</dbReference>